<dbReference type="OrthoDB" id="248923at2759"/>
<gene>
    <name evidence="4" type="ORF">FA13DRAFT_1775583</name>
</gene>
<feature type="domain" description="PH" evidence="2">
    <location>
        <begin position="194"/>
        <end position="293"/>
    </location>
</feature>
<feature type="domain" description="CRIB" evidence="3">
    <location>
        <begin position="298"/>
        <end position="311"/>
    </location>
</feature>
<feature type="region of interest" description="Disordered" evidence="1">
    <location>
        <begin position="158"/>
        <end position="186"/>
    </location>
</feature>
<dbReference type="Gene3D" id="2.30.29.30">
    <property type="entry name" value="Pleckstrin-homology domain (PH domain)/Phosphotyrosine-binding domain (PTB)"/>
    <property type="match status" value="1"/>
</dbReference>
<dbReference type="PROSITE" id="PS50003">
    <property type="entry name" value="PH_DOMAIN"/>
    <property type="match status" value="1"/>
</dbReference>
<dbReference type="InterPro" id="IPR036936">
    <property type="entry name" value="CRIB_dom_sf"/>
</dbReference>
<evidence type="ECO:0000259" key="3">
    <source>
        <dbReference type="PROSITE" id="PS50108"/>
    </source>
</evidence>
<name>A0A4Y7T548_COPMI</name>
<dbReference type="AlphaFoldDB" id="A0A4Y7T548"/>
<feature type="region of interest" description="Disordered" evidence="1">
    <location>
        <begin position="1"/>
        <end position="27"/>
    </location>
</feature>
<evidence type="ECO:0000313" key="4">
    <source>
        <dbReference type="EMBL" id="TEB29293.1"/>
    </source>
</evidence>
<dbReference type="STRING" id="71717.A0A4Y7T548"/>
<dbReference type="SMART" id="SM00285">
    <property type="entry name" value="PBD"/>
    <property type="match status" value="2"/>
</dbReference>
<dbReference type="InterPro" id="IPR001849">
    <property type="entry name" value="PH_domain"/>
</dbReference>
<comment type="caution">
    <text evidence="4">The sequence shown here is derived from an EMBL/GenBank/DDBJ whole genome shotgun (WGS) entry which is preliminary data.</text>
</comment>
<feature type="compositionally biased region" description="Polar residues" evidence="1">
    <location>
        <begin position="443"/>
        <end position="452"/>
    </location>
</feature>
<dbReference type="InterPro" id="IPR000095">
    <property type="entry name" value="CRIB_dom"/>
</dbReference>
<feature type="compositionally biased region" description="Low complexity" evidence="1">
    <location>
        <begin position="380"/>
        <end position="415"/>
    </location>
</feature>
<feature type="compositionally biased region" description="Low complexity" evidence="1">
    <location>
        <begin position="158"/>
        <end position="170"/>
    </location>
</feature>
<dbReference type="PROSITE" id="PS50108">
    <property type="entry name" value="CRIB"/>
    <property type="match status" value="1"/>
</dbReference>
<dbReference type="InterPro" id="IPR011993">
    <property type="entry name" value="PH-like_dom_sf"/>
</dbReference>
<evidence type="ECO:0008006" key="6">
    <source>
        <dbReference type="Google" id="ProtNLM"/>
    </source>
</evidence>
<evidence type="ECO:0000256" key="1">
    <source>
        <dbReference type="SAM" id="MobiDB-lite"/>
    </source>
</evidence>
<dbReference type="Gene3D" id="3.90.810.10">
    <property type="entry name" value="CRIB domain"/>
    <property type="match status" value="1"/>
</dbReference>
<reference evidence="4 5" key="1">
    <citation type="journal article" date="2019" name="Nat. Ecol. Evol.">
        <title>Megaphylogeny resolves global patterns of mushroom evolution.</title>
        <authorList>
            <person name="Varga T."/>
            <person name="Krizsan K."/>
            <person name="Foldi C."/>
            <person name="Dima B."/>
            <person name="Sanchez-Garcia M."/>
            <person name="Sanchez-Ramirez S."/>
            <person name="Szollosi G.J."/>
            <person name="Szarkandi J.G."/>
            <person name="Papp V."/>
            <person name="Albert L."/>
            <person name="Andreopoulos W."/>
            <person name="Angelini C."/>
            <person name="Antonin V."/>
            <person name="Barry K.W."/>
            <person name="Bougher N.L."/>
            <person name="Buchanan P."/>
            <person name="Buyck B."/>
            <person name="Bense V."/>
            <person name="Catcheside P."/>
            <person name="Chovatia M."/>
            <person name="Cooper J."/>
            <person name="Damon W."/>
            <person name="Desjardin D."/>
            <person name="Finy P."/>
            <person name="Geml J."/>
            <person name="Haridas S."/>
            <person name="Hughes K."/>
            <person name="Justo A."/>
            <person name="Karasinski D."/>
            <person name="Kautmanova I."/>
            <person name="Kiss B."/>
            <person name="Kocsube S."/>
            <person name="Kotiranta H."/>
            <person name="LaButti K.M."/>
            <person name="Lechner B.E."/>
            <person name="Liimatainen K."/>
            <person name="Lipzen A."/>
            <person name="Lukacs Z."/>
            <person name="Mihaltcheva S."/>
            <person name="Morgado L.N."/>
            <person name="Niskanen T."/>
            <person name="Noordeloos M.E."/>
            <person name="Ohm R.A."/>
            <person name="Ortiz-Santana B."/>
            <person name="Ovrebo C."/>
            <person name="Racz N."/>
            <person name="Riley R."/>
            <person name="Savchenko A."/>
            <person name="Shiryaev A."/>
            <person name="Soop K."/>
            <person name="Spirin V."/>
            <person name="Szebenyi C."/>
            <person name="Tomsovsky M."/>
            <person name="Tulloss R.E."/>
            <person name="Uehling J."/>
            <person name="Grigoriev I.V."/>
            <person name="Vagvolgyi C."/>
            <person name="Papp T."/>
            <person name="Martin F.M."/>
            <person name="Miettinen O."/>
            <person name="Hibbett D.S."/>
            <person name="Nagy L.G."/>
        </authorList>
    </citation>
    <scope>NUCLEOTIDE SEQUENCE [LARGE SCALE GENOMIC DNA]</scope>
    <source>
        <strain evidence="4 5">FP101781</strain>
    </source>
</reference>
<protein>
    <recommendedName>
        <fullName evidence="6">CRIB domain-containing protein</fullName>
    </recommendedName>
</protein>
<proteinExistence type="predicted"/>
<dbReference type="Pfam" id="PF00786">
    <property type="entry name" value="PBD"/>
    <property type="match status" value="1"/>
</dbReference>
<dbReference type="Pfam" id="PF00169">
    <property type="entry name" value="PH"/>
    <property type="match status" value="1"/>
</dbReference>
<sequence>MSTAVRHASPSGPAGQAKPSSSTTAPVIRTGTLAVRERTAFGGRVWRSRGVVLTPSALTIHQPSRHIALPLSSITELERTDLMPASLSVKCNGKTYHFAFDSDSDLYDWQDDVYTRCPLGAQTTNPFGFQHIGHIGDGITGTFADPMYREMMGAHAVTPAAAAGRTPTNTQSSKSARRRSNPLQGAISLNNTTNFNIEGSYFVKQTGMFVGWYWKERWLSLKGASLIIHTRKTKASPPAKEIPLSTITSVEPDTKRSNCLFVGTTTRETCLYILFPTDSDLYDWREAIYLRSGLSSDIGRPTDFMHSIHVSYDQTTGELKGLPDQWKVDPSLVQPIVAKISMQTGGNNGTSRSSKRRSQPPPSRVAANEVALDLSSAIATAAAPKSAPTTPVAKTPVSSKARSNSRSSAQQQAGSVPTSSSPPFANLSRVPPPSAELLDNGAPGTSSTAPSMLTATSLSSQFSAGTSVESQNTLWSPVEGTELGWEGTDVERRPRVAHSSLIGEMM</sequence>
<evidence type="ECO:0000313" key="5">
    <source>
        <dbReference type="Proteomes" id="UP000298030"/>
    </source>
</evidence>
<feature type="region of interest" description="Disordered" evidence="1">
    <location>
        <begin position="341"/>
        <end position="366"/>
    </location>
</feature>
<feature type="region of interest" description="Disordered" evidence="1">
    <location>
        <begin position="380"/>
        <end position="452"/>
    </location>
</feature>
<accession>A0A4Y7T548</accession>
<dbReference type="SUPFAM" id="SSF50729">
    <property type="entry name" value="PH domain-like"/>
    <property type="match status" value="2"/>
</dbReference>
<organism evidence="4 5">
    <name type="scientific">Coprinellus micaceus</name>
    <name type="common">Glistening ink-cap mushroom</name>
    <name type="synonym">Coprinus micaceus</name>
    <dbReference type="NCBI Taxonomy" id="71717"/>
    <lineage>
        <taxon>Eukaryota</taxon>
        <taxon>Fungi</taxon>
        <taxon>Dikarya</taxon>
        <taxon>Basidiomycota</taxon>
        <taxon>Agaricomycotina</taxon>
        <taxon>Agaricomycetes</taxon>
        <taxon>Agaricomycetidae</taxon>
        <taxon>Agaricales</taxon>
        <taxon>Agaricineae</taxon>
        <taxon>Psathyrellaceae</taxon>
        <taxon>Coprinellus</taxon>
    </lineage>
</organism>
<evidence type="ECO:0000259" key="2">
    <source>
        <dbReference type="PROSITE" id="PS50003"/>
    </source>
</evidence>
<keyword evidence="5" id="KW-1185">Reference proteome</keyword>
<dbReference type="Proteomes" id="UP000298030">
    <property type="component" value="Unassembled WGS sequence"/>
</dbReference>
<dbReference type="EMBL" id="QPFP01000028">
    <property type="protein sequence ID" value="TEB29293.1"/>
    <property type="molecule type" value="Genomic_DNA"/>
</dbReference>
<dbReference type="SMART" id="SM00233">
    <property type="entry name" value="PH"/>
    <property type="match status" value="2"/>
</dbReference>